<dbReference type="Gene3D" id="3.40.50.1980">
    <property type="entry name" value="Nitrogenase molybdenum iron protein domain"/>
    <property type="match status" value="2"/>
</dbReference>
<accession>A0A7X5ZH27</accession>
<dbReference type="PANTHER" id="PTHR30535:SF34">
    <property type="entry name" value="MOLYBDATE-BINDING PROTEIN MOLA"/>
    <property type="match status" value="1"/>
</dbReference>
<dbReference type="Proteomes" id="UP000490980">
    <property type="component" value="Unassembled WGS sequence"/>
</dbReference>
<feature type="signal peptide" evidence="1">
    <location>
        <begin position="1"/>
        <end position="32"/>
    </location>
</feature>
<comment type="caution">
    <text evidence="3">The sequence shown here is derived from an EMBL/GenBank/DDBJ whole genome shotgun (WGS) entry which is preliminary data.</text>
</comment>
<evidence type="ECO:0000313" key="4">
    <source>
        <dbReference type="Proteomes" id="UP000490980"/>
    </source>
</evidence>
<dbReference type="Pfam" id="PF01497">
    <property type="entry name" value="Peripla_BP_2"/>
    <property type="match status" value="1"/>
</dbReference>
<dbReference type="PROSITE" id="PS50983">
    <property type="entry name" value="FE_B12_PBP"/>
    <property type="match status" value="1"/>
</dbReference>
<dbReference type="PANTHER" id="PTHR30535">
    <property type="entry name" value="VITAMIN B12-BINDING PROTEIN"/>
    <property type="match status" value="1"/>
</dbReference>
<protein>
    <submittedName>
        <fullName evidence="3">ABC transporter substrate-binding protein</fullName>
    </submittedName>
</protein>
<organism evidence="3 4">
    <name type="scientific">Luteibacter anthropi</name>
    <dbReference type="NCBI Taxonomy" id="564369"/>
    <lineage>
        <taxon>Bacteria</taxon>
        <taxon>Pseudomonadati</taxon>
        <taxon>Pseudomonadota</taxon>
        <taxon>Gammaproteobacteria</taxon>
        <taxon>Lysobacterales</taxon>
        <taxon>Rhodanobacteraceae</taxon>
        <taxon>Luteibacter</taxon>
    </lineage>
</organism>
<dbReference type="EMBL" id="JAARLZ010000002">
    <property type="protein sequence ID" value="NII05373.1"/>
    <property type="molecule type" value="Genomic_DNA"/>
</dbReference>
<dbReference type="InterPro" id="IPR002491">
    <property type="entry name" value="ABC_transptr_periplasmic_BD"/>
</dbReference>
<dbReference type="InterPro" id="IPR050902">
    <property type="entry name" value="ABC_Transporter_SBP"/>
</dbReference>
<feature type="chain" id="PRO_5031552260" evidence="1">
    <location>
        <begin position="33"/>
        <end position="381"/>
    </location>
</feature>
<keyword evidence="4" id="KW-1185">Reference proteome</keyword>
<dbReference type="SUPFAM" id="SSF53807">
    <property type="entry name" value="Helical backbone' metal receptor"/>
    <property type="match status" value="1"/>
</dbReference>
<reference evidence="3 4" key="1">
    <citation type="submission" date="2020-03" db="EMBL/GenBank/DDBJ databases">
        <authorList>
            <person name="Lai Q."/>
        </authorList>
    </citation>
    <scope>NUCLEOTIDE SEQUENCE [LARGE SCALE GENOMIC DNA]</scope>
    <source>
        <strain evidence="3 4">CCUG 25036</strain>
    </source>
</reference>
<evidence type="ECO:0000259" key="2">
    <source>
        <dbReference type="PROSITE" id="PS50983"/>
    </source>
</evidence>
<evidence type="ECO:0000256" key="1">
    <source>
        <dbReference type="SAM" id="SignalP"/>
    </source>
</evidence>
<feature type="domain" description="Fe/B12 periplasmic-binding" evidence="2">
    <location>
        <begin position="52"/>
        <end position="352"/>
    </location>
</feature>
<sequence>MIPSLSLRSTLRRLLCAMPFLLLALVSPLAHAGETVTDMAGRRVTLPDHVDRVLLGEGRLLYAMALLEGKDPLHRIVGWQGDLQALDPQTWATYQKAFPGIDRIPLIGKSSEATVSVEKALSLKPDLAIFSVGGHGPSRHNALVQRFEAAGVPVVFVDFRQSPLKDTLPSIELMGKALQRQTQAQAYIDFYRQHMARVQAAVASVPASEHPRVFVELLAGVWGGCCHTVGKGNLGELVQAAGGVNIAADLLPGVIGDLNLEQVIASAPEVYVATGSRREGDRPALHIGAQTPVDESRRSLDALLTRPGLTAIKAIREGHVHGLWHNYYDSPYNIVAVEAFLSWFYPGRFPGIDPAATQAELYKRFLAVPPGGTYWVDGDKP</sequence>
<gene>
    <name evidence="3" type="ORF">HBF25_03095</name>
</gene>
<proteinExistence type="predicted"/>
<dbReference type="CDD" id="cd01139">
    <property type="entry name" value="TroA_f"/>
    <property type="match status" value="1"/>
</dbReference>
<keyword evidence="1" id="KW-0732">Signal</keyword>
<evidence type="ECO:0000313" key="3">
    <source>
        <dbReference type="EMBL" id="NII05373.1"/>
    </source>
</evidence>
<dbReference type="AlphaFoldDB" id="A0A7X5ZH27"/>
<name>A0A7X5ZH27_9GAMM</name>